<keyword evidence="2" id="KW-1185">Reference proteome</keyword>
<proteinExistence type="predicted"/>
<organism evidence="1 2">
    <name type="scientific">Actinomadura adrarensis</name>
    <dbReference type="NCBI Taxonomy" id="1819600"/>
    <lineage>
        <taxon>Bacteria</taxon>
        <taxon>Bacillati</taxon>
        <taxon>Actinomycetota</taxon>
        <taxon>Actinomycetes</taxon>
        <taxon>Streptosporangiales</taxon>
        <taxon>Thermomonosporaceae</taxon>
        <taxon>Actinomadura</taxon>
    </lineage>
</organism>
<dbReference type="Proteomes" id="UP001597083">
    <property type="component" value="Unassembled WGS sequence"/>
</dbReference>
<feature type="non-terminal residue" evidence="1">
    <location>
        <position position="200"/>
    </location>
</feature>
<gene>
    <name evidence="1" type="ORF">ACFQ07_33645</name>
</gene>
<name>A0ABW3CRK6_9ACTN</name>
<comment type="caution">
    <text evidence="1">The sequence shown here is derived from an EMBL/GenBank/DDBJ whole genome shotgun (WGS) entry which is preliminary data.</text>
</comment>
<evidence type="ECO:0008006" key="3">
    <source>
        <dbReference type="Google" id="ProtNLM"/>
    </source>
</evidence>
<sequence length="200" mass="21857">MPQLLDSTDLEVHPDYRMFGIGDIDPLGDGGPPVPGPGWLGVGRSAVLVGAGEQLVYPNVRLELWDEPPPAPTEHEVQETVRLHLPTGELCLDEITAGGVPDIFQVPPGIYTVRITAWERESTRAAFEALRSQGGDLDWEDPAYLELHGREWYLFQFWLEQGTARLLDGSGVMVHAGYPRIAISMRAPQPGARLPAAGEA</sequence>
<reference evidence="2" key="1">
    <citation type="journal article" date="2019" name="Int. J. Syst. Evol. Microbiol.">
        <title>The Global Catalogue of Microorganisms (GCM) 10K type strain sequencing project: providing services to taxonomists for standard genome sequencing and annotation.</title>
        <authorList>
            <consortium name="The Broad Institute Genomics Platform"/>
            <consortium name="The Broad Institute Genome Sequencing Center for Infectious Disease"/>
            <person name="Wu L."/>
            <person name="Ma J."/>
        </authorList>
    </citation>
    <scope>NUCLEOTIDE SEQUENCE [LARGE SCALE GENOMIC DNA]</scope>
    <source>
        <strain evidence="2">JCM 31696</strain>
    </source>
</reference>
<accession>A0ABW3CRK6</accession>
<evidence type="ECO:0000313" key="1">
    <source>
        <dbReference type="EMBL" id="MFD0857196.1"/>
    </source>
</evidence>
<evidence type="ECO:0000313" key="2">
    <source>
        <dbReference type="Proteomes" id="UP001597083"/>
    </source>
</evidence>
<dbReference type="EMBL" id="JBHTIR010004382">
    <property type="protein sequence ID" value="MFD0857196.1"/>
    <property type="molecule type" value="Genomic_DNA"/>
</dbReference>
<protein>
    <recommendedName>
        <fullName evidence="3">DUF4397 domain-containing protein</fullName>
    </recommendedName>
</protein>